<reference evidence="2" key="1">
    <citation type="submission" date="2021-06" db="EMBL/GenBank/DDBJ databases">
        <authorList>
            <person name="Kallberg Y."/>
            <person name="Tangrot J."/>
            <person name="Rosling A."/>
        </authorList>
    </citation>
    <scope>NUCLEOTIDE SEQUENCE</scope>
    <source>
        <strain evidence="2">UK204</strain>
    </source>
</reference>
<proteinExistence type="predicted"/>
<keyword evidence="1" id="KW-1133">Transmembrane helix</keyword>
<protein>
    <submittedName>
        <fullName evidence="2">17497_t:CDS:1</fullName>
    </submittedName>
</protein>
<dbReference type="OrthoDB" id="2505607at2759"/>
<gene>
    <name evidence="2" type="ORF">FCALED_LOCUS5784</name>
</gene>
<dbReference type="PANTHER" id="PTHR40407">
    <property type="entry name" value="MEMBRANE PROTEIN-LIKE PROTEIN"/>
    <property type="match status" value="1"/>
</dbReference>
<organism evidence="2 3">
    <name type="scientific">Funneliformis caledonium</name>
    <dbReference type="NCBI Taxonomy" id="1117310"/>
    <lineage>
        <taxon>Eukaryota</taxon>
        <taxon>Fungi</taxon>
        <taxon>Fungi incertae sedis</taxon>
        <taxon>Mucoromycota</taxon>
        <taxon>Glomeromycotina</taxon>
        <taxon>Glomeromycetes</taxon>
        <taxon>Glomerales</taxon>
        <taxon>Glomeraceae</taxon>
        <taxon>Funneliformis</taxon>
    </lineage>
</organism>
<feature type="transmembrane region" description="Helical" evidence="1">
    <location>
        <begin position="147"/>
        <end position="171"/>
    </location>
</feature>
<dbReference type="PANTHER" id="PTHR40407:SF1">
    <property type="entry name" value="HEPARAN-ALPHA-GLUCOSAMINIDE N-ACETYLTRANSFERASE CATALYTIC DOMAIN-CONTAINING PROTEIN"/>
    <property type="match status" value="1"/>
</dbReference>
<feature type="transmembrane region" description="Helical" evidence="1">
    <location>
        <begin position="192"/>
        <end position="208"/>
    </location>
</feature>
<dbReference type="AlphaFoldDB" id="A0A9N9AXA8"/>
<evidence type="ECO:0000313" key="2">
    <source>
        <dbReference type="EMBL" id="CAG8544068.1"/>
    </source>
</evidence>
<keyword evidence="1" id="KW-0812">Transmembrane</keyword>
<feature type="transmembrane region" description="Helical" evidence="1">
    <location>
        <begin position="115"/>
        <end position="135"/>
    </location>
</feature>
<accession>A0A9N9AXA8</accession>
<name>A0A9N9AXA8_9GLOM</name>
<comment type="caution">
    <text evidence="2">The sequence shown here is derived from an EMBL/GenBank/DDBJ whole genome shotgun (WGS) entry which is preliminary data.</text>
</comment>
<sequence>MDNEMKSLVHNNANVYGGSTSNQNNRPHRVVALDIFRGLLMVLQSLDHARGILVNIKGQQAHETWYQQPVFEELVPSITRLVTHLAAPGFTFLMGFGIILFSKSRIRVGWNVDQLLYHYLIRGFILIILNSYFYYLLAFKYPTTVLFALGVNLIFGGLIILAEMKLFLFFIKFYQTADLEIAINKAKYARNVFLLILVSLLAIGNVVQTPKSTDYEVVDFGWWRYIWLLPAIRIPGKFGNINPDLLPSPPPGTLFDNPYLTSVLQFVNAIKYPPDLSFITLYMGLNHLILAFFYAIPSFNSNYLIVAINNGPLLAFGQSALFFYMAHFHIYIFMSLTMFGITSESKFNIDSWQFWFWWIFGLALLWPMCVKYAKFKSNKGPIRCGGSFKFKI</sequence>
<evidence type="ECO:0000313" key="3">
    <source>
        <dbReference type="Proteomes" id="UP000789570"/>
    </source>
</evidence>
<dbReference type="Proteomes" id="UP000789570">
    <property type="component" value="Unassembled WGS sequence"/>
</dbReference>
<feature type="transmembrane region" description="Helical" evidence="1">
    <location>
        <begin position="303"/>
        <end position="334"/>
    </location>
</feature>
<keyword evidence="3" id="KW-1185">Reference proteome</keyword>
<feature type="transmembrane region" description="Helical" evidence="1">
    <location>
        <begin position="276"/>
        <end position="296"/>
    </location>
</feature>
<feature type="transmembrane region" description="Helical" evidence="1">
    <location>
        <begin position="81"/>
        <end position="103"/>
    </location>
</feature>
<keyword evidence="1" id="KW-0472">Membrane</keyword>
<feature type="transmembrane region" description="Helical" evidence="1">
    <location>
        <begin position="354"/>
        <end position="373"/>
    </location>
</feature>
<dbReference type="EMBL" id="CAJVPQ010001295">
    <property type="protein sequence ID" value="CAG8544068.1"/>
    <property type="molecule type" value="Genomic_DNA"/>
</dbReference>
<evidence type="ECO:0000256" key="1">
    <source>
        <dbReference type="SAM" id="Phobius"/>
    </source>
</evidence>